<evidence type="ECO:0000256" key="1">
    <source>
        <dbReference type="ARBA" id="ARBA00004447"/>
    </source>
</evidence>
<evidence type="ECO:0000256" key="32">
    <source>
        <dbReference type="ARBA" id="ARBA00052027"/>
    </source>
</evidence>
<keyword evidence="13" id="KW-0443">Lipid metabolism</keyword>
<evidence type="ECO:0000256" key="10">
    <source>
        <dbReference type="ARBA" id="ARBA00022968"/>
    </source>
</evidence>
<dbReference type="GO" id="GO:0003836">
    <property type="term" value="F:beta-galactoside (CMP) alpha-2,3-sialyltransferase activity"/>
    <property type="evidence" value="ECO:0007669"/>
    <property type="project" value="UniProtKB-EC"/>
</dbReference>
<dbReference type="GO" id="GO:0005576">
    <property type="term" value="C:extracellular region"/>
    <property type="evidence" value="ECO:0007669"/>
    <property type="project" value="UniProtKB-SubCell"/>
</dbReference>
<evidence type="ECO:0000256" key="30">
    <source>
        <dbReference type="ARBA" id="ARBA00043816"/>
    </source>
</evidence>
<comment type="catalytic activity">
    <reaction evidence="17">
        <text>a beta-D-galactosyl-(1-&gt;3)-N-acetyl-alpha-D-galactosaminyl derivative + CMP-N-acetyl-beta-neuraminate = an N-acetyl-alpha-neuraminyl-(2-&gt;3)-beta-D-galactosyl-(1-&gt;3)-N-acetyl-alpha-D-galactosaminyl derivative + CMP + H(+)</text>
        <dbReference type="Rhea" id="RHEA:21616"/>
        <dbReference type="ChEBI" id="CHEBI:15378"/>
        <dbReference type="ChEBI" id="CHEBI:57812"/>
        <dbReference type="ChEBI" id="CHEBI:60377"/>
        <dbReference type="ChEBI" id="CHEBI:133470"/>
        <dbReference type="ChEBI" id="CHEBI:139596"/>
        <dbReference type="EC" id="2.4.3.4"/>
    </reaction>
    <physiologicalReaction direction="left-to-right" evidence="17">
        <dbReference type="Rhea" id="RHEA:21617"/>
    </physiologicalReaction>
</comment>
<evidence type="ECO:0000256" key="37">
    <source>
        <dbReference type="ARBA" id="ARBA00082805"/>
    </source>
</evidence>
<comment type="catalytic activity">
    <reaction evidence="29">
        <text>a ganglioside GM1 (d18:1(4E)) + CMP-N-acetyl-beta-neuraminate = a ganglioside GD1a (d18:1(4E)) + CMP + H(+)</text>
        <dbReference type="Rhea" id="RHEA:18021"/>
        <dbReference type="ChEBI" id="CHEBI:15378"/>
        <dbReference type="ChEBI" id="CHEBI:57812"/>
        <dbReference type="ChEBI" id="CHEBI:60377"/>
        <dbReference type="ChEBI" id="CHEBI:77709"/>
        <dbReference type="ChEBI" id="CHEBI:78445"/>
        <dbReference type="EC" id="2.4.3.2"/>
    </reaction>
    <physiologicalReaction direction="left-to-right" evidence="29">
        <dbReference type="Rhea" id="RHEA:18022"/>
    </physiologicalReaction>
</comment>
<dbReference type="GO" id="GO:0032580">
    <property type="term" value="C:Golgi cisterna membrane"/>
    <property type="evidence" value="ECO:0007669"/>
    <property type="project" value="UniProtKB-SubCell"/>
</dbReference>
<evidence type="ECO:0000256" key="9">
    <source>
        <dbReference type="ARBA" id="ARBA00022692"/>
    </source>
</evidence>
<feature type="binding site" evidence="38">
    <location>
        <position position="229"/>
    </location>
    <ligand>
        <name>substrate</name>
    </ligand>
</feature>
<evidence type="ECO:0000256" key="27">
    <source>
        <dbReference type="ARBA" id="ARBA00042991"/>
    </source>
</evidence>
<dbReference type="OrthoDB" id="10264956at2759"/>
<comment type="catalytic activity">
    <reaction evidence="32">
        <text>a globoside GalGb4Cer + CMP-N-acetyl-beta-neuraminate = a globoside MSGG + CMP + H(+)</text>
        <dbReference type="Rhea" id="RHEA:65372"/>
        <dbReference type="ChEBI" id="CHEBI:15378"/>
        <dbReference type="ChEBI" id="CHEBI:57812"/>
        <dbReference type="ChEBI" id="CHEBI:60377"/>
        <dbReference type="ChEBI" id="CHEBI:140623"/>
        <dbReference type="ChEBI" id="CHEBI:140691"/>
    </reaction>
    <physiologicalReaction direction="left-to-right" evidence="32">
        <dbReference type="Rhea" id="RHEA:65373"/>
    </physiologicalReaction>
</comment>
<comment type="catalytic activity">
    <reaction evidence="31">
        <text>ganglioside GM1 (d18:1(4E)/18:0) + CMP-N-acetyl-beta-neuraminate = ganglioside GD1a (18:1(4E)/18:0) + CMP + H(+)</text>
        <dbReference type="Rhea" id="RHEA:48248"/>
        <dbReference type="ChEBI" id="CHEBI:15378"/>
        <dbReference type="ChEBI" id="CHEBI:57812"/>
        <dbReference type="ChEBI" id="CHEBI:60377"/>
        <dbReference type="ChEBI" id="CHEBI:73110"/>
        <dbReference type="ChEBI" id="CHEBI:90153"/>
    </reaction>
    <physiologicalReaction direction="left-to-right" evidence="31">
        <dbReference type="Rhea" id="RHEA:48249"/>
    </physiologicalReaction>
</comment>
<keyword evidence="12" id="KW-0333">Golgi apparatus</keyword>
<dbReference type="Proteomes" id="UP000264820">
    <property type="component" value="Unplaced"/>
</dbReference>
<evidence type="ECO:0000256" key="15">
    <source>
        <dbReference type="ARBA" id="ARBA00023157"/>
    </source>
</evidence>
<feature type="binding site" evidence="38">
    <location>
        <position position="146"/>
    </location>
    <ligand>
        <name>substrate</name>
    </ligand>
</feature>
<keyword evidence="15" id="KW-1015">Disulfide bond</keyword>
<sequence>MIPMRFLSWARSRFRMKLKTLALLLCIVTCTTLFFSYALREPSGYKYALRLVASTEAPCACRRCLTEAEDDPWFAERFNRSVHPLMARDNSALSDETLKWWQSLQLEKRPANFSEVVEELFQLIPDDVLYADAGPNRCRTCSVVGNSGNLKGSQYGRLIDASHFIIRMNQAPTTGFEEDVGARTTHHFMYPESARDLDNATSLVLVPFKTLDLQWIISALTTGTIKNTYIPVKSRIKANKDKVLIYNPAFFKYIDESWLRGGHGRYPSTGFLGLLFALHICDQVNVFGFGADQHGDWHHYWEKNLEAGAFRDTGVHDGDFEYNVTRLLADKHKIRMFEGR</sequence>
<dbReference type="KEGG" id="hcq:109508289"/>
<dbReference type="EC" id="2.4.3.4" evidence="19"/>
<dbReference type="PANTHER" id="PTHR46032:SF6">
    <property type="entry name" value="CMP-N-ACETYLNEURAMINATE-BETA-GALACTOSAMIDE-ALPHA-2,3-SIALYLTRANSFERASE 1"/>
    <property type="match status" value="1"/>
</dbReference>
<feature type="binding site" evidence="38">
    <location>
        <position position="270"/>
    </location>
    <ligand>
        <name>substrate</name>
    </ligand>
</feature>
<dbReference type="GeneID" id="109508289"/>
<organism evidence="40 41">
    <name type="scientific">Hippocampus comes</name>
    <name type="common">Tiger tail seahorse</name>
    <dbReference type="NCBI Taxonomy" id="109280"/>
    <lineage>
        <taxon>Eukaryota</taxon>
        <taxon>Metazoa</taxon>
        <taxon>Chordata</taxon>
        <taxon>Craniata</taxon>
        <taxon>Vertebrata</taxon>
        <taxon>Euteleostomi</taxon>
        <taxon>Actinopterygii</taxon>
        <taxon>Neopterygii</taxon>
        <taxon>Teleostei</taxon>
        <taxon>Neoteleostei</taxon>
        <taxon>Acanthomorphata</taxon>
        <taxon>Syngnathiaria</taxon>
        <taxon>Syngnathiformes</taxon>
        <taxon>Syngnathoidei</taxon>
        <taxon>Syngnathidae</taxon>
        <taxon>Hippocampus</taxon>
    </lineage>
</organism>
<evidence type="ECO:0000313" key="40">
    <source>
        <dbReference type="Ensembl" id="ENSHCOP00000027043.1"/>
    </source>
</evidence>
<keyword evidence="41" id="KW-1185">Reference proteome</keyword>
<dbReference type="OMA" id="FAIHICD"/>
<dbReference type="CDD" id="cd23966">
    <property type="entry name" value="GT29_ST3GAL1_2"/>
    <property type="match status" value="1"/>
</dbReference>
<evidence type="ECO:0000256" key="28">
    <source>
        <dbReference type="ARBA" id="ARBA00043673"/>
    </source>
</evidence>
<evidence type="ECO:0000256" key="7">
    <source>
        <dbReference type="ARBA" id="ARBA00022676"/>
    </source>
</evidence>
<evidence type="ECO:0000256" key="11">
    <source>
        <dbReference type="ARBA" id="ARBA00022989"/>
    </source>
</evidence>
<feature type="disulfide bond" evidence="39">
    <location>
        <begin position="141"/>
        <end position="281"/>
    </location>
</feature>
<evidence type="ECO:0000256" key="5">
    <source>
        <dbReference type="ARBA" id="ARBA00006003"/>
    </source>
</evidence>
<evidence type="ECO:0000256" key="2">
    <source>
        <dbReference type="ARBA" id="ARBA00004613"/>
    </source>
</evidence>
<dbReference type="GeneTree" id="ENSGT00940000154725"/>
<dbReference type="Pfam" id="PF00777">
    <property type="entry name" value="Glyco_transf_29"/>
    <property type="match status" value="1"/>
</dbReference>
<dbReference type="PIRSF" id="PIRSF005557">
    <property type="entry name" value="Sialyl_trans"/>
    <property type="match status" value="1"/>
</dbReference>
<evidence type="ECO:0000256" key="3">
    <source>
        <dbReference type="ARBA" id="ARBA00004922"/>
    </source>
</evidence>
<evidence type="ECO:0000256" key="31">
    <source>
        <dbReference type="ARBA" id="ARBA00047509"/>
    </source>
</evidence>
<evidence type="ECO:0000256" key="23">
    <source>
        <dbReference type="ARBA" id="ARBA00042022"/>
    </source>
</evidence>
<keyword evidence="16" id="KW-0325">Glycoprotein</keyword>
<comment type="catalytic activity">
    <reaction evidence="30">
        <text>a ganglioside GA1 + CMP-N-acetyl-beta-neuraminate = a ganglioside GM1b + CMP + H(+)</text>
        <dbReference type="Rhea" id="RHEA:48244"/>
        <dbReference type="ChEBI" id="CHEBI:15378"/>
        <dbReference type="ChEBI" id="CHEBI:57812"/>
        <dbReference type="ChEBI" id="CHEBI:60377"/>
        <dbReference type="ChEBI" id="CHEBI:88069"/>
        <dbReference type="ChEBI" id="CHEBI:90151"/>
    </reaction>
    <physiologicalReaction direction="left-to-right" evidence="30">
        <dbReference type="Rhea" id="RHEA:48245"/>
    </physiologicalReaction>
</comment>
<keyword evidence="11" id="KW-1133">Transmembrane helix</keyword>
<evidence type="ECO:0000256" key="18">
    <source>
        <dbReference type="ARBA" id="ARBA00039106"/>
    </source>
</evidence>
<name>A0A3Q2Z5T1_HIPCM</name>
<evidence type="ECO:0000256" key="26">
    <source>
        <dbReference type="ARBA" id="ARBA00042990"/>
    </source>
</evidence>
<feature type="binding site" evidence="38">
    <location>
        <position position="299"/>
    </location>
    <ligand>
        <name>substrate</name>
    </ligand>
</feature>
<evidence type="ECO:0000313" key="41">
    <source>
        <dbReference type="Proteomes" id="UP000264820"/>
    </source>
</evidence>
<evidence type="ECO:0000256" key="17">
    <source>
        <dbReference type="ARBA" id="ARBA00036292"/>
    </source>
</evidence>
<evidence type="ECO:0000256" key="19">
    <source>
        <dbReference type="ARBA" id="ARBA00039107"/>
    </source>
</evidence>
<dbReference type="STRING" id="109280.ENSHCOP00000027043"/>
<keyword evidence="7" id="KW-0328">Glycosyltransferase</keyword>
<dbReference type="InterPro" id="IPR038578">
    <property type="entry name" value="GT29-like_sf"/>
</dbReference>
<dbReference type="EC" id="2.4.3.2" evidence="18"/>
<evidence type="ECO:0000256" key="25">
    <source>
        <dbReference type="ARBA" id="ARBA00042682"/>
    </source>
</evidence>
<evidence type="ECO:0000256" key="35">
    <source>
        <dbReference type="ARBA" id="ARBA00081228"/>
    </source>
</evidence>
<keyword evidence="14" id="KW-0472">Membrane</keyword>
<evidence type="ECO:0000256" key="13">
    <source>
        <dbReference type="ARBA" id="ARBA00023098"/>
    </source>
</evidence>
<evidence type="ECO:0000256" key="16">
    <source>
        <dbReference type="ARBA" id="ARBA00023180"/>
    </source>
</evidence>
<evidence type="ECO:0000256" key="36">
    <source>
        <dbReference type="ARBA" id="ARBA00081332"/>
    </source>
</evidence>
<evidence type="ECO:0000256" key="39">
    <source>
        <dbReference type="PIRSR" id="PIRSR005557-2"/>
    </source>
</evidence>
<protein>
    <recommendedName>
        <fullName evidence="20">CMP-N-acetylneuraminate-beta-galactosamide-alpha-2,3-sialyltransferase 1</fullName>
        <ecNumber evidence="18">2.4.3.2</ecNumber>
        <ecNumber evidence="19">2.4.3.4</ecNumber>
    </recommendedName>
    <alternativeName>
        <fullName evidence="34">CMP-N-acetylneuraminate-beta-galactosamide-alpha-2,3-sialyltransferase 2</fullName>
    </alternativeName>
    <alternativeName>
        <fullName evidence="27">Gal-NAc6S</fullName>
    </alternativeName>
    <alternativeName>
        <fullName evidence="24">Gal-beta-1,3-GalNAc-alpha-2,3-sialyltransferase</fullName>
    </alternativeName>
    <alternativeName>
        <fullName evidence="26">Monosialoganglioside sialyltransferase</fullName>
    </alternativeName>
    <alternativeName>
        <fullName evidence="22">ST3Gal I</fullName>
    </alternativeName>
    <alternativeName>
        <fullName evidence="35">ST3Gal II</fullName>
    </alternativeName>
    <alternativeName>
        <fullName evidence="23">ST3GalA.1</fullName>
    </alternativeName>
    <alternativeName>
        <fullName evidence="36">ST3GalA.2</fullName>
    </alternativeName>
    <alternativeName>
        <fullName evidence="21">ST3O</fullName>
    </alternativeName>
    <alternativeName>
        <fullName evidence="25">Sialyltransferase 4A</fullName>
    </alternativeName>
    <alternativeName>
        <fullName evidence="37">Sialyltransferase 4B</fullName>
    </alternativeName>
</protein>
<dbReference type="AlphaFoldDB" id="A0A3Q2Z5T1"/>
<dbReference type="Gene3D" id="3.90.1480.20">
    <property type="entry name" value="Glycosyl transferase family 29"/>
    <property type="match status" value="1"/>
</dbReference>
<evidence type="ECO:0000256" key="20">
    <source>
        <dbReference type="ARBA" id="ARBA00040101"/>
    </source>
</evidence>
<feature type="binding site" evidence="38">
    <location>
        <position position="105"/>
    </location>
    <ligand>
        <name>substrate</name>
    </ligand>
</feature>
<accession>A0A3Q2Z5T1</accession>
<evidence type="ECO:0000256" key="8">
    <source>
        <dbReference type="ARBA" id="ARBA00022679"/>
    </source>
</evidence>
<reference evidence="40" key="2">
    <citation type="submission" date="2025-09" db="UniProtKB">
        <authorList>
            <consortium name="Ensembl"/>
        </authorList>
    </citation>
    <scope>IDENTIFICATION</scope>
</reference>
<evidence type="ECO:0000256" key="4">
    <source>
        <dbReference type="ARBA" id="ARBA00004934"/>
    </source>
</evidence>
<comment type="pathway">
    <text evidence="3">Protein modification; protein glycosylation.</text>
</comment>
<proteinExistence type="inferred from homology"/>
<evidence type="ECO:0000256" key="33">
    <source>
        <dbReference type="ARBA" id="ARBA00062545"/>
    </source>
</evidence>
<evidence type="ECO:0000256" key="38">
    <source>
        <dbReference type="PIRSR" id="PIRSR005557-1"/>
    </source>
</evidence>
<comment type="pathway">
    <text evidence="4">Glycolipid biosynthesis.</text>
</comment>
<dbReference type="InterPro" id="IPR001675">
    <property type="entry name" value="Glyco_trans_29"/>
</dbReference>
<dbReference type="InterPro" id="IPR012163">
    <property type="entry name" value="Sialyl_trans"/>
</dbReference>
<dbReference type="GO" id="GO:0097503">
    <property type="term" value="P:sialylation"/>
    <property type="evidence" value="ECO:0007669"/>
    <property type="project" value="TreeGrafter"/>
</dbReference>
<keyword evidence="10" id="KW-0735">Signal-anchor</keyword>
<dbReference type="GO" id="GO:0047288">
    <property type="term" value="F:beta-D-galactosyl-(1-&gt;3)-N-acetyl-beta-D-galactosaminide alpha-2,3- sialyltransferase"/>
    <property type="evidence" value="ECO:0007669"/>
    <property type="project" value="UniProtKB-EC"/>
</dbReference>
<comment type="subcellular location">
    <subcellularLocation>
        <location evidence="1">Golgi apparatus</location>
        <location evidence="1">Golgi stack membrane</location>
        <topology evidence="1">Single-pass type II membrane protein</topology>
    </subcellularLocation>
    <subcellularLocation>
        <location evidence="2">Secreted</location>
    </subcellularLocation>
</comment>
<feature type="binding site" evidence="38">
    <location>
        <position position="290"/>
    </location>
    <ligand>
        <name>substrate</name>
    </ligand>
</feature>
<evidence type="ECO:0000256" key="34">
    <source>
        <dbReference type="ARBA" id="ARBA00072809"/>
    </source>
</evidence>
<dbReference type="FunFam" id="3.90.1480.20:FF:000002">
    <property type="entry name" value="CMP-N-acetylneuraminate-beta-galactosamide- alpha-2,3-sialyltransferase 2"/>
    <property type="match status" value="1"/>
</dbReference>
<evidence type="ECO:0000256" key="29">
    <source>
        <dbReference type="ARBA" id="ARBA00043773"/>
    </source>
</evidence>
<feature type="binding site" evidence="38">
    <location>
        <position position="266"/>
    </location>
    <ligand>
        <name>substrate</name>
    </ligand>
</feature>
<reference evidence="40" key="1">
    <citation type="submission" date="2025-08" db="UniProtKB">
        <authorList>
            <consortium name="Ensembl"/>
        </authorList>
    </citation>
    <scope>IDENTIFICATION</scope>
</reference>
<evidence type="ECO:0000256" key="22">
    <source>
        <dbReference type="ARBA" id="ARBA00041997"/>
    </source>
</evidence>
<evidence type="ECO:0000256" key="14">
    <source>
        <dbReference type="ARBA" id="ARBA00023136"/>
    </source>
</evidence>
<evidence type="ECO:0000256" key="21">
    <source>
        <dbReference type="ARBA" id="ARBA00041507"/>
    </source>
</evidence>
<dbReference type="PANTHER" id="PTHR46032">
    <property type="entry name" value="ALPHA-2,3-SIALYLTRANSFERASE ST3GAL I ISOFORM X1"/>
    <property type="match status" value="1"/>
</dbReference>
<dbReference type="Ensembl" id="ENSHCOT00000022807.1">
    <property type="protein sequence ID" value="ENSHCOP00000027043.1"/>
    <property type="gene ID" value="ENSHCOG00000018525.1"/>
</dbReference>
<comment type="similarity">
    <text evidence="5">Belongs to the glycosyltransferase 29 family.</text>
</comment>
<evidence type="ECO:0000256" key="6">
    <source>
        <dbReference type="ARBA" id="ARBA00022525"/>
    </source>
</evidence>
<dbReference type="GO" id="GO:0006629">
    <property type="term" value="P:lipid metabolic process"/>
    <property type="evidence" value="ECO:0007669"/>
    <property type="project" value="UniProtKB-KW"/>
</dbReference>
<feature type="binding site" evidence="38">
    <location>
        <position position="169"/>
    </location>
    <ligand>
        <name>substrate</name>
    </ligand>
</feature>
<keyword evidence="9" id="KW-0812">Transmembrane</keyword>
<keyword evidence="8" id="KW-0808">Transferase</keyword>
<feature type="binding site" evidence="38">
    <location>
        <position position="316"/>
    </location>
    <ligand>
        <name>substrate</name>
    </ligand>
</feature>
<dbReference type="RefSeq" id="XP_019713743.1">
    <property type="nucleotide sequence ID" value="XM_019858184.1"/>
</dbReference>
<dbReference type="InterPro" id="IPR051757">
    <property type="entry name" value="Beta-gal_alpha2-3_sialyltrans"/>
</dbReference>
<evidence type="ECO:0000256" key="12">
    <source>
        <dbReference type="ARBA" id="ARBA00023034"/>
    </source>
</evidence>
<comment type="subunit">
    <text evidence="33">Homodimer; disulfide-linked. Homodimer formation occurs in the endoplasmic reticulum.</text>
</comment>
<keyword evidence="6" id="KW-0964">Secreted</keyword>
<evidence type="ECO:0000256" key="24">
    <source>
        <dbReference type="ARBA" id="ARBA00042448"/>
    </source>
</evidence>
<comment type="catalytic activity">
    <reaction evidence="28">
        <text>a ganglioside GA1 (d18:1(4E)) + CMP-N-acetyl-beta-neuraminate = a ganglioside GM1b (d18:1(4E)) + CMP + H(+)</text>
        <dbReference type="Rhea" id="RHEA:47560"/>
        <dbReference type="ChEBI" id="CHEBI:15378"/>
        <dbReference type="ChEBI" id="CHEBI:27938"/>
        <dbReference type="ChEBI" id="CHEBI:57812"/>
        <dbReference type="ChEBI" id="CHEBI:60377"/>
        <dbReference type="ChEBI" id="CHEBI:78568"/>
    </reaction>
    <physiologicalReaction direction="left-to-right" evidence="28">
        <dbReference type="Rhea" id="RHEA:47561"/>
    </physiologicalReaction>
</comment>